<dbReference type="Proteomes" id="UP001075354">
    <property type="component" value="Chromosome 5"/>
</dbReference>
<protein>
    <submittedName>
        <fullName evidence="1">Uncharacterized protein</fullName>
    </submittedName>
</protein>
<comment type="caution">
    <text evidence="1">The sequence shown here is derived from an EMBL/GenBank/DDBJ whole genome shotgun (WGS) entry which is preliminary data.</text>
</comment>
<dbReference type="PANTHER" id="PTHR14520">
    <property type="entry name" value="MITOCHONDRIAL RIBOSOMAL PROTEIN 63"/>
    <property type="match status" value="1"/>
</dbReference>
<dbReference type="AlphaFoldDB" id="A0AAV7XX05"/>
<name>A0AAV7XX05_9NEOP</name>
<dbReference type="GO" id="GO:0003735">
    <property type="term" value="F:structural constituent of ribosome"/>
    <property type="evidence" value="ECO:0007669"/>
    <property type="project" value="TreeGrafter"/>
</dbReference>
<gene>
    <name evidence="1" type="ORF">ONE63_007987</name>
</gene>
<organism evidence="1 2">
    <name type="scientific">Megalurothrips usitatus</name>
    <name type="common">bean blossom thrips</name>
    <dbReference type="NCBI Taxonomy" id="439358"/>
    <lineage>
        <taxon>Eukaryota</taxon>
        <taxon>Metazoa</taxon>
        <taxon>Ecdysozoa</taxon>
        <taxon>Arthropoda</taxon>
        <taxon>Hexapoda</taxon>
        <taxon>Insecta</taxon>
        <taxon>Pterygota</taxon>
        <taxon>Neoptera</taxon>
        <taxon>Paraneoptera</taxon>
        <taxon>Thysanoptera</taxon>
        <taxon>Terebrantia</taxon>
        <taxon>Thripoidea</taxon>
        <taxon>Thripidae</taxon>
        <taxon>Megalurothrips</taxon>
    </lineage>
</organism>
<reference evidence="1" key="1">
    <citation type="submission" date="2022-12" db="EMBL/GenBank/DDBJ databases">
        <title>Chromosome-level genome assembly of the bean flower thrips Megalurothrips usitatus.</title>
        <authorList>
            <person name="Ma L."/>
            <person name="Liu Q."/>
            <person name="Li H."/>
            <person name="Cai W."/>
        </authorList>
    </citation>
    <scope>NUCLEOTIDE SEQUENCE</scope>
    <source>
        <strain evidence="1">Cailab_2022a</strain>
    </source>
</reference>
<proteinExistence type="predicted"/>
<dbReference type="PANTHER" id="PTHR14520:SF4">
    <property type="entry name" value="LARGE RIBOSOMAL SUBUNIT PROTEIN ML63"/>
    <property type="match status" value="1"/>
</dbReference>
<evidence type="ECO:0000313" key="1">
    <source>
        <dbReference type="EMBL" id="KAJ1528069.1"/>
    </source>
</evidence>
<dbReference type="Pfam" id="PF14978">
    <property type="entry name" value="MRP-63"/>
    <property type="match status" value="1"/>
</dbReference>
<accession>A0AAV7XX05</accession>
<dbReference type="InterPro" id="IPR016576">
    <property type="entry name" value="Ribosomal_mL63"/>
</dbReference>
<sequence>MRLTLALLFDKLPNGNIFRGKHKLEPKIRNWMKRELIDDIQREERNMLVLRNHYLTKEQVNGYRFELGKHEDFRMKVLSIKRRNFPDHVRLEDRYGVLRQMDSWEKF</sequence>
<evidence type="ECO:0000313" key="2">
    <source>
        <dbReference type="Proteomes" id="UP001075354"/>
    </source>
</evidence>
<dbReference type="GO" id="GO:0032543">
    <property type="term" value="P:mitochondrial translation"/>
    <property type="evidence" value="ECO:0007669"/>
    <property type="project" value="TreeGrafter"/>
</dbReference>
<keyword evidence="2" id="KW-1185">Reference proteome</keyword>
<dbReference type="EMBL" id="JAPTSV010000005">
    <property type="protein sequence ID" value="KAJ1528069.1"/>
    <property type="molecule type" value="Genomic_DNA"/>
</dbReference>
<dbReference type="GO" id="GO:0005761">
    <property type="term" value="C:mitochondrial ribosome"/>
    <property type="evidence" value="ECO:0007669"/>
    <property type="project" value="InterPro"/>
</dbReference>